<dbReference type="InterPro" id="IPR035218">
    <property type="entry name" value="DUF5327"/>
</dbReference>
<accession>A0A150MZN1</accession>
<sequence>MHIPITTILTKMEEQLRQAKTTASPQHLREHIAIVRALCDLVLEEETKEMTVSPSVEVSPLSISQGKSERIEIGDDANGPSLFDF</sequence>
<reference evidence="2 3" key="1">
    <citation type="submission" date="2016-01" db="EMBL/GenBank/DDBJ databases">
        <title>Draft Genome Sequences of Seven Thermophilic Sporeformers Isolated from Foods.</title>
        <authorList>
            <person name="Berendsen E.M."/>
            <person name="Wells-Bennik M.H."/>
            <person name="Krawcyk A.O."/>
            <person name="De Jong A."/>
            <person name="Holsappel S."/>
            <person name="Eijlander R.T."/>
            <person name="Kuipers O.P."/>
        </authorList>
    </citation>
    <scope>NUCLEOTIDE SEQUENCE [LARGE SCALE GENOMIC DNA]</scope>
    <source>
        <strain evidence="2 3">B4110</strain>
    </source>
</reference>
<evidence type="ECO:0000313" key="2">
    <source>
        <dbReference type="EMBL" id="KYD29918.1"/>
    </source>
</evidence>
<dbReference type="PATRIC" id="fig|153151.4.peg.3439"/>
<dbReference type="Proteomes" id="UP000075324">
    <property type="component" value="Unassembled WGS sequence"/>
</dbReference>
<dbReference type="RefSeq" id="WP_015865371.1">
    <property type="nucleotide sequence ID" value="NZ_LQYW01000061.1"/>
</dbReference>
<evidence type="ECO:0000313" key="3">
    <source>
        <dbReference type="Proteomes" id="UP000075324"/>
    </source>
</evidence>
<protein>
    <recommendedName>
        <fullName evidence="4">YwdI family protein</fullName>
    </recommendedName>
</protein>
<dbReference type="EMBL" id="LQYW01000061">
    <property type="protein sequence ID" value="KYD29918.1"/>
    <property type="molecule type" value="Genomic_DNA"/>
</dbReference>
<name>A0A150MZN1_9BACL</name>
<feature type="region of interest" description="Disordered" evidence="1">
    <location>
        <begin position="61"/>
        <end position="85"/>
    </location>
</feature>
<proteinExistence type="predicted"/>
<gene>
    <name evidence="2" type="ORF">B4110_3475</name>
</gene>
<evidence type="ECO:0000256" key="1">
    <source>
        <dbReference type="SAM" id="MobiDB-lite"/>
    </source>
</evidence>
<dbReference type="Pfam" id="PF17261">
    <property type="entry name" value="DUF5327"/>
    <property type="match status" value="1"/>
</dbReference>
<comment type="caution">
    <text evidence="2">The sequence shown here is derived from an EMBL/GenBank/DDBJ whole genome shotgun (WGS) entry which is preliminary data.</text>
</comment>
<organism evidence="2 3">
    <name type="scientific">Parageobacillus toebii</name>
    <dbReference type="NCBI Taxonomy" id="153151"/>
    <lineage>
        <taxon>Bacteria</taxon>
        <taxon>Bacillati</taxon>
        <taxon>Bacillota</taxon>
        <taxon>Bacilli</taxon>
        <taxon>Bacillales</taxon>
        <taxon>Anoxybacillaceae</taxon>
        <taxon>Parageobacillus</taxon>
    </lineage>
</organism>
<dbReference type="AlphaFoldDB" id="A0A150MZN1"/>
<evidence type="ECO:0008006" key="4">
    <source>
        <dbReference type="Google" id="ProtNLM"/>
    </source>
</evidence>